<accession>A0A7W5UJT5</accession>
<evidence type="ECO:0000313" key="1">
    <source>
        <dbReference type="EMBL" id="MBB3703230.1"/>
    </source>
</evidence>
<sequence>MNYSYFYKSNYKNVAELKLLPKYDLFISSYVNSHRVIEPSEHIPTDRKVWFFSTEDGPDLFLSGKEKIKISANEDYATFMQALKDFKLIGKRICVDATGFKIPYLMYLMRCMVAFKIKKFDIIYTEPTLYREAENTRFSDIFNEVKLIEGMKGLNTSRNDNDLLIIAAGYDHSRIADVANDRKSCKKKVLLFGFPAVSPGMFQENILRAYKAEEAIATECFKDMDSNIYAPAYDPFVTAQAINEYIQRQQNSSHKNFTSIYLAPLSTKPHAIGMALYFLWELGWEKSINLIYPFCQQYIVDNSDGIARVWRYEIELPTYPNSV</sequence>
<dbReference type="EMBL" id="JACICA010000009">
    <property type="protein sequence ID" value="MBB3703230.1"/>
    <property type="molecule type" value="Genomic_DNA"/>
</dbReference>
<name>A0A7W5UJT5_9BACT</name>
<proteinExistence type="predicted"/>
<dbReference type="RefSeq" id="WP_183697390.1">
    <property type="nucleotide sequence ID" value="NZ_JACICA010000009.1"/>
</dbReference>
<evidence type="ECO:0000313" key="2">
    <source>
        <dbReference type="Proteomes" id="UP000541425"/>
    </source>
</evidence>
<protein>
    <submittedName>
        <fullName evidence="1">Uncharacterized protein</fullName>
    </submittedName>
</protein>
<organism evidence="1 2">
    <name type="scientific">Alloprevotella rava</name>
    <dbReference type="NCBI Taxonomy" id="671218"/>
    <lineage>
        <taxon>Bacteria</taxon>
        <taxon>Pseudomonadati</taxon>
        <taxon>Bacteroidota</taxon>
        <taxon>Bacteroidia</taxon>
        <taxon>Bacteroidales</taxon>
        <taxon>Prevotellaceae</taxon>
        <taxon>Alloprevotella</taxon>
    </lineage>
</organism>
<dbReference type="Proteomes" id="UP000541425">
    <property type="component" value="Unassembled WGS sequence"/>
</dbReference>
<dbReference type="AlphaFoldDB" id="A0A7W5UJT5"/>
<reference evidence="1 2" key="1">
    <citation type="submission" date="2020-08" db="EMBL/GenBank/DDBJ databases">
        <title>Genomic Encyclopedia of Type Strains, Phase IV (KMG-IV): sequencing the most valuable type-strain genomes for metagenomic binning, comparative biology and taxonomic classification.</title>
        <authorList>
            <person name="Goeker M."/>
        </authorList>
    </citation>
    <scope>NUCLEOTIDE SEQUENCE [LARGE SCALE GENOMIC DNA]</scope>
    <source>
        <strain evidence="1 2">DSM 22548</strain>
    </source>
</reference>
<gene>
    <name evidence="1" type="ORF">FHS60_001710</name>
</gene>
<comment type="caution">
    <text evidence="1">The sequence shown here is derived from an EMBL/GenBank/DDBJ whole genome shotgun (WGS) entry which is preliminary data.</text>
</comment>